<dbReference type="SUPFAM" id="SSF53474">
    <property type="entry name" value="alpha/beta-Hydrolases"/>
    <property type="match status" value="1"/>
</dbReference>
<dbReference type="AlphaFoldDB" id="A0A4V6PKB9"/>
<keyword evidence="3" id="KW-1185">Reference proteome</keyword>
<name>A0A4V6PKB9_9PROT</name>
<gene>
    <name evidence="2" type="ORF">E2C06_18425</name>
</gene>
<accession>A0A4V6PKB9</accession>
<dbReference type="InterPro" id="IPR029058">
    <property type="entry name" value="AB_hydrolase_fold"/>
</dbReference>
<reference evidence="2 3" key="1">
    <citation type="journal article" date="2016" name="J. Microbiol.">
        <title>Dankookia rubra gen. nov., sp. nov., an alphaproteobacterium isolated from sediment of a shallow stream.</title>
        <authorList>
            <person name="Kim W.H."/>
            <person name="Kim D.H."/>
            <person name="Kang K."/>
            <person name="Ahn T.Y."/>
        </authorList>
    </citation>
    <scope>NUCLEOTIDE SEQUENCE [LARGE SCALE GENOMIC DNA]</scope>
    <source>
        <strain evidence="2 3">JCM30602</strain>
    </source>
</reference>
<organism evidence="2 3">
    <name type="scientific">Dankookia rubra</name>
    <dbReference type="NCBI Taxonomy" id="1442381"/>
    <lineage>
        <taxon>Bacteria</taxon>
        <taxon>Pseudomonadati</taxon>
        <taxon>Pseudomonadota</taxon>
        <taxon>Alphaproteobacteria</taxon>
        <taxon>Acetobacterales</taxon>
        <taxon>Roseomonadaceae</taxon>
        <taxon>Dankookia</taxon>
    </lineage>
</organism>
<evidence type="ECO:0000313" key="2">
    <source>
        <dbReference type="EMBL" id="TDH61085.1"/>
    </source>
</evidence>
<evidence type="ECO:0000313" key="3">
    <source>
        <dbReference type="Proteomes" id="UP000295096"/>
    </source>
</evidence>
<feature type="region of interest" description="Disordered" evidence="1">
    <location>
        <begin position="17"/>
        <end position="39"/>
    </location>
</feature>
<dbReference type="OrthoDB" id="9797755at2"/>
<protein>
    <submittedName>
        <fullName evidence="2">Alpha/beta fold hydrolase</fullName>
    </submittedName>
</protein>
<proteinExistence type="predicted"/>
<dbReference type="InterPro" id="IPR010297">
    <property type="entry name" value="DUF900_hydrolase"/>
</dbReference>
<evidence type="ECO:0000256" key="1">
    <source>
        <dbReference type="SAM" id="MobiDB-lite"/>
    </source>
</evidence>
<dbReference type="GO" id="GO:0016787">
    <property type="term" value="F:hydrolase activity"/>
    <property type="evidence" value="ECO:0007669"/>
    <property type="project" value="UniProtKB-KW"/>
</dbReference>
<keyword evidence="2" id="KW-0378">Hydrolase</keyword>
<dbReference type="Gene3D" id="3.40.50.1820">
    <property type="entry name" value="alpha/beta hydrolase"/>
    <property type="match status" value="1"/>
</dbReference>
<sequence length="396" mass="42442">MGAYSFRTFRGRLALPRGPVKPSCMPPGAGPRKLGRRSGKGLHMRTSVYFITNRAPAAAGASPAEAFSPLMVGMEGRTLSCGVAFVSNVTPDPATLGQRQVEEVTDVTPDMFSATTLADILGSGKNLLFFVHGFANSFSDAITRAAFNREWFAASGVPEADCTVIAFTWPSAGRVVDGRDVVPGAATVLLSLLGFALNRELRSPLANRYKLDQSNARSSGRDLARTLDRLAPLVRQVRAQGRKVFLLAHSMGHVALEGAFAGWNTSGQNPEMRFDEAVLAAADSDFAFAGHTPPWLEQMPRLADRTSVYVSGGDQILMVSEAVNSIQRLGEKGPPDAAALPADRFCLVDCSGVQDRVAEQEIDFTHQYYRRIPEVRDHIAEALGGAPRPGQVALGG</sequence>
<dbReference type="EMBL" id="SMSJ01000026">
    <property type="protein sequence ID" value="TDH61085.1"/>
    <property type="molecule type" value="Genomic_DNA"/>
</dbReference>
<dbReference type="Pfam" id="PF05990">
    <property type="entry name" value="DUF900"/>
    <property type="match status" value="1"/>
</dbReference>
<comment type="caution">
    <text evidence="2">The sequence shown here is derived from an EMBL/GenBank/DDBJ whole genome shotgun (WGS) entry which is preliminary data.</text>
</comment>
<dbReference type="Proteomes" id="UP000295096">
    <property type="component" value="Unassembled WGS sequence"/>
</dbReference>